<feature type="region of interest" description="Disordered" evidence="1">
    <location>
        <begin position="1"/>
        <end position="48"/>
    </location>
</feature>
<proteinExistence type="predicted"/>
<name>A0A8D8JX65_CULPI</name>
<reference evidence="2" key="1">
    <citation type="submission" date="2021-05" db="EMBL/GenBank/DDBJ databases">
        <authorList>
            <person name="Alioto T."/>
            <person name="Alioto T."/>
            <person name="Gomez Garrido J."/>
        </authorList>
    </citation>
    <scope>NUCLEOTIDE SEQUENCE</scope>
</reference>
<dbReference type="EMBL" id="HBUE01190831">
    <property type="protein sequence ID" value="CAG6525119.1"/>
    <property type="molecule type" value="Transcribed_RNA"/>
</dbReference>
<dbReference type="EMBL" id="HBUE01296722">
    <property type="protein sequence ID" value="CAG6576808.1"/>
    <property type="molecule type" value="Transcribed_RNA"/>
</dbReference>
<dbReference type="EMBL" id="HBUE01190833">
    <property type="protein sequence ID" value="CAG6525122.1"/>
    <property type="molecule type" value="Transcribed_RNA"/>
</dbReference>
<evidence type="ECO:0000313" key="2">
    <source>
        <dbReference type="EMBL" id="CAG6576811.1"/>
    </source>
</evidence>
<dbReference type="EMBL" id="HBUE01296724">
    <property type="protein sequence ID" value="CAG6576811.1"/>
    <property type="molecule type" value="Transcribed_RNA"/>
</dbReference>
<sequence length="111" mass="11812">MATCCSASPPNRTKLPTDSSVTGHRNTISSASRGSPRQSANTTASSTVTIRPSWTCLNPGHTAIRCSSMPLLTSHALSVRYCSCPTRSVRQSNPLSTRMQLRCRNSNAGAC</sequence>
<organism evidence="2">
    <name type="scientific">Culex pipiens</name>
    <name type="common">House mosquito</name>
    <dbReference type="NCBI Taxonomy" id="7175"/>
    <lineage>
        <taxon>Eukaryota</taxon>
        <taxon>Metazoa</taxon>
        <taxon>Ecdysozoa</taxon>
        <taxon>Arthropoda</taxon>
        <taxon>Hexapoda</taxon>
        <taxon>Insecta</taxon>
        <taxon>Pterygota</taxon>
        <taxon>Neoptera</taxon>
        <taxon>Endopterygota</taxon>
        <taxon>Diptera</taxon>
        <taxon>Nematocera</taxon>
        <taxon>Culicoidea</taxon>
        <taxon>Culicidae</taxon>
        <taxon>Culicinae</taxon>
        <taxon>Culicini</taxon>
        <taxon>Culex</taxon>
        <taxon>Culex</taxon>
    </lineage>
</organism>
<accession>A0A8D8JX65</accession>
<evidence type="ECO:0000256" key="1">
    <source>
        <dbReference type="SAM" id="MobiDB-lite"/>
    </source>
</evidence>
<protein>
    <submittedName>
        <fullName evidence="2">(northern house mosquito) hypothetical protein</fullName>
    </submittedName>
</protein>
<dbReference type="AlphaFoldDB" id="A0A8D8JX65"/>